<organism evidence="1 2">
    <name type="scientific">Ligilactobacillus salitolerans</name>
    <dbReference type="NCBI Taxonomy" id="1808352"/>
    <lineage>
        <taxon>Bacteria</taxon>
        <taxon>Bacillati</taxon>
        <taxon>Bacillota</taxon>
        <taxon>Bacilli</taxon>
        <taxon>Lactobacillales</taxon>
        <taxon>Lactobacillaceae</taxon>
        <taxon>Ligilactobacillus</taxon>
    </lineage>
</organism>
<name>A0A401ITS9_9LACO</name>
<dbReference type="AlphaFoldDB" id="A0A401ITS9"/>
<dbReference type="RefSeq" id="WP_124976847.1">
    <property type="nucleotide sequence ID" value="NZ_BFFP01000022.1"/>
</dbReference>
<comment type="caution">
    <text evidence="1">The sequence shown here is derived from an EMBL/GenBank/DDBJ whole genome shotgun (WGS) entry which is preliminary data.</text>
</comment>
<gene>
    <name evidence="1" type="ORF">LFYK43_14220</name>
</gene>
<keyword evidence="2" id="KW-1185">Reference proteome</keyword>
<evidence type="ECO:0008006" key="3">
    <source>
        <dbReference type="Google" id="ProtNLM"/>
    </source>
</evidence>
<reference evidence="1 2" key="1">
    <citation type="journal article" date="2019" name="Int. J. Syst. Evol. Microbiol.">
        <title>Lactobacillus salitolerans sp. nov., a novel lactic acid bacterium isolated from spent mushroom substrates.</title>
        <authorList>
            <person name="Tohno M."/>
            <person name="Tanizawa Y."/>
            <person name="Kojima Y."/>
            <person name="Sakamoto M."/>
            <person name="Nakamura Y."/>
            <person name="Ohkuma M."/>
            <person name="Kobayashi H."/>
        </authorList>
    </citation>
    <scope>NUCLEOTIDE SEQUENCE [LARGE SCALE GENOMIC DNA]</scope>
    <source>
        <strain evidence="1 2">YK43</strain>
    </source>
</reference>
<sequence>MEKVCDGVQFNSSEIVSIEFGVYPGCPESVTIKDSAIYKQVTVSEDEAALIVDCRNKFMNDYDELLEFLKEYSQWLCEDDECDFNRMAKAYLFGYEIKKTSRLFITVGTQALCFDTVRKKYYFAKNVSNFSNKIYFSRKEVKEAEEYLHITGLVDIWDRKKAAIDESE</sequence>
<proteinExistence type="predicted"/>
<dbReference type="Proteomes" id="UP000286848">
    <property type="component" value="Unassembled WGS sequence"/>
</dbReference>
<accession>A0A401ITS9</accession>
<dbReference type="EMBL" id="BFFP01000022">
    <property type="protein sequence ID" value="GBG94963.1"/>
    <property type="molecule type" value="Genomic_DNA"/>
</dbReference>
<protein>
    <recommendedName>
        <fullName evidence="3">DUF1642 domain-containing protein</fullName>
    </recommendedName>
</protein>
<evidence type="ECO:0000313" key="1">
    <source>
        <dbReference type="EMBL" id="GBG94963.1"/>
    </source>
</evidence>
<evidence type="ECO:0000313" key="2">
    <source>
        <dbReference type="Proteomes" id="UP000286848"/>
    </source>
</evidence>